<dbReference type="AlphaFoldDB" id="A0A9D4DGZ4"/>
<dbReference type="InterPro" id="IPR000276">
    <property type="entry name" value="GPCR_Rhodpsn"/>
</dbReference>
<evidence type="ECO:0000256" key="8">
    <source>
        <dbReference type="RuleBase" id="RU000688"/>
    </source>
</evidence>
<comment type="similarity">
    <text evidence="8">Belongs to the G-protein coupled receptor 1 family.</text>
</comment>
<feature type="transmembrane region" description="Helical" evidence="9">
    <location>
        <begin position="33"/>
        <end position="54"/>
    </location>
</feature>
<dbReference type="PANTHER" id="PTHR24238:SF47">
    <property type="entry name" value="ECDYSTEROIDS_DOPAMINE RECEPTOR-RELATED"/>
    <property type="match status" value="1"/>
</dbReference>
<keyword evidence="4 8" id="KW-0297">G-protein coupled receptor</keyword>
<evidence type="ECO:0000256" key="4">
    <source>
        <dbReference type="ARBA" id="ARBA00023040"/>
    </source>
</evidence>
<feature type="transmembrane region" description="Helical" evidence="9">
    <location>
        <begin position="142"/>
        <end position="158"/>
    </location>
</feature>
<feature type="transmembrane region" description="Helical" evidence="9">
    <location>
        <begin position="102"/>
        <end position="121"/>
    </location>
</feature>
<keyword evidence="7 8" id="KW-0807">Transducer</keyword>
<dbReference type="Gene3D" id="1.20.1070.10">
    <property type="entry name" value="Rhodopsin 7-helix transmembrane proteins"/>
    <property type="match status" value="1"/>
</dbReference>
<keyword evidence="12" id="KW-1185">Reference proteome</keyword>
<evidence type="ECO:0000256" key="3">
    <source>
        <dbReference type="ARBA" id="ARBA00022989"/>
    </source>
</evidence>
<keyword evidence="6 8" id="KW-0675">Receptor</keyword>
<feature type="transmembrane region" description="Helical" evidence="9">
    <location>
        <begin position="66"/>
        <end position="96"/>
    </location>
</feature>
<dbReference type="PROSITE" id="PS00237">
    <property type="entry name" value="G_PROTEIN_RECEP_F1_1"/>
    <property type="match status" value="1"/>
</dbReference>
<evidence type="ECO:0000256" key="7">
    <source>
        <dbReference type="ARBA" id="ARBA00023224"/>
    </source>
</evidence>
<reference evidence="11" key="2">
    <citation type="submission" date="2020-11" db="EMBL/GenBank/DDBJ databases">
        <authorList>
            <person name="McCartney M.A."/>
            <person name="Auch B."/>
            <person name="Kono T."/>
            <person name="Mallez S."/>
            <person name="Becker A."/>
            <person name="Gohl D.M."/>
            <person name="Silverstein K.A.T."/>
            <person name="Koren S."/>
            <person name="Bechman K.B."/>
            <person name="Herman A."/>
            <person name="Abrahante J.E."/>
            <person name="Garbe J."/>
        </authorList>
    </citation>
    <scope>NUCLEOTIDE SEQUENCE</scope>
    <source>
        <strain evidence="11">Duluth1</strain>
        <tissue evidence="11">Whole animal</tissue>
    </source>
</reference>
<evidence type="ECO:0000313" key="11">
    <source>
        <dbReference type="EMBL" id="KAH3748651.1"/>
    </source>
</evidence>
<evidence type="ECO:0000256" key="6">
    <source>
        <dbReference type="ARBA" id="ARBA00023170"/>
    </source>
</evidence>
<protein>
    <recommendedName>
        <fullName evidence="10">G-protein coupled receptors family 1 profile domain-containing protein</fullName>
    </recommendedName>
</protein>
<dbReference type="PANTHER" id="PTHR24238">
    <property type="entry name" value="G-PROTEIN COUPLED RECEPTOR"/>
    <property type="match status" value="1"/>
</dbReference>
<feature type="transmembrane region" description="Helical" evidence="9">
    <location>
        <begin position="332"/>
        <end position="354"/>
    </location>
</feature>
<evidence type="ECO:0000256" key="1">
    <source>
        <dbReference type="ARBA" id="ARBA00004141"/>
    </source>
</evidence>
<dbReference type="PROSITE" id="PS50262">
    <property type="entry name" value="G_PROTEIN_RECEP_F1_2"/>
    <property type="match status" value="1"/>
</dbReference>
<reference evidence="11" key="1">
    <citation type="journal article" date="2019" name="bioRxiv">
        <title>The Genome of the Zebra Mussel, Dreissena polymorpha: A Resource for Invasive Species Research.</title>
        <authorList>
            <person name="McCartney M.A."/>
            <person name="Auch B."/>
            <person name="Kono T."/>
            <person name="Mallez S."/>
            <person name="Zhang Y."/>
            <person name="Obille A."/>
            <person name="Becker A."/>
            <person name="Abrahante J.E."/>
            <person name="Garbe J."/>
            <person name="Badalamenti J.P."/>
            <person name="Herman A."/>
            <person name="Mangelson H."/>
            <person name="Liachko I."/>
            <person name="Sullivan S."/>
            <person name="Sone E.D."/>
            <person name="Koren S."/>
            <person name="Silverstein K.A.T."/>
            <person name="Beckman K.B."/>
            <person name="Gohl D.M."/>
        </authorList>
    </citation>
    <scope>NUCLEOTIDE SEQUENCE</scope>
    <source>
        <strain evidence="11">Duluth1</strain>
        <tissue evidence="11">Whole animal</tissue>
    </source>
</reference>
<evidence type="ECO:0000256" key="2">
    <source>
        <dbReference type="ARBA" id="ARBA00022692"/>
    </source>
</evidence>
<evidence type="ECO:0000256" key="9">
    <source>
        <dbReference type="SAM" id="Phobius"/>
    </source>
</evidence>
<keyword evidence="3 9" id="KW-1133">Transmembrane helix</keyword>
<proteinExistence type="inferred from homology"/>
<dbReference type="PRINTS" id="PR00237">
    <property type="entry name" value="GPCRRHODOPSN"/>
</dbReference>
<name>A0A9D4DGZ4_DREPO</name>
<dbReference type="CDD" id="cd00637">
    <property type="entry name" value="7tm_classA_rhodopsin-like"/>
    <property type="match status" value="1"/>
</dbReference>
<dbReference type="EMBL" id="JAIWYP010000010">
    <property type="protein sequence ID" value="KAH3748651.1"/>
    <property type="molecule type" value="Genomic_DNA"/>
</dbReference>
<dbReference type="InterPro" id="IPR017452">
    <property type="entry name" value="GPCR_Rhodpsn_7TM"/>
</dbReference>
<sequence length="417" mass="46401">MSVSNSTNGSGKSYEDLLSEAGHRVLMQLLPAIVWNSVLGIIGLVGNALTFIFYSRKSKQSSTVVLIKLLAAFDFGGCLLQFCTVADLSVIVYYTNNVLCKFNYFVDHWIVVTSVLILWLISIDRYRKLCSPSKTQFTIKHATWGVAIVCGISLVNSVRDFVTYSVVNVNLTPSDIDIPVVVGHYCTNSDAKNLQVLIAAFHIVDAAVLFSVLVTFVFTYGKIWHTLRKHKQKTSMSLHKSKFNFEIPDNRNTQISPLGVNNQLSYTTSNSTNAFSQASSICTMANSSIGEATVSAHMKPSPSSVSFASDGSIDPVKKKHAKTKNSERNITVMMFAVSVGFVICFAPYFAVILIRQLTVTSSDEFNGTIQFFLRSPFWNCDINPIIYCFFNPQFRRYVKHVFTKLSIFKDSEISSTS</sequence>
<comment type="caution">
    <text evidence="11">The sequence shown here is derived from an EMBL/GenBank/DDBJ whole genome shotgun (WGS) entry which is preliminary data.</text>
</comment>
<evidence type="ECO:0000256" key="5">
    <source>
        <dbReference type="ARBA" id="ARBA00023136"/>
    </source>
</evidence>
<dbReference type="Proteomes" id="UP000828390">
    <property type="component" value="Unassembled WGS sequence"/>
</dbReference>
<evidence type="ECO:0000313" key="12">
    <source>
        <dbReference type="Proteomes" id="UP000828390"/>
    </source>
</evidence>
<keyword evidence="2 8" id="KW-0812">Transmembrane</keyword>
<accession>A0A9D4DGZ4</accession>
<feature type="domain" description="G-protein coupled receptors family 1 profile" evidence="10">
    <location>
        <begin position="46"/>
        <end position="387"/>
    </location>
</feature>
<dbReference type="GO" id="GO:0004930">
    <property type="term" value="F:G protein-coupled receptor activity"/>
    <property type="evidence" value="ECO:0007669"/>
    <property type="project" value="UniProtKB-KW"/>
</dbReference>
<dbReference type="SUPFAM" id="SSF81321">
    <property type="entry name" value="Family A G protein-coupled receptor-like"/>
    <property type="match status" value="1"/>
</dbReference>
<dbReference type="Pfam" id="PF00001">
    <property type="entry name" value="7tm_1"/>
    <property type="match status" value="1"/>
</dbReference>
<keyword evidence="5 9" id="KW-0472">Membrane</keyword>
<comment type="subcellular location">
    <subcellularLocation>
        <location evidence="1">Membrane</location>
        <topology evidence="1">Multi-pass membrane protein</topology>
    </subcellularLocation>
</comment>
<gene>
    <name evidence="11" type="ORF">DPMN_183098</name>
</gene>
<feature type="transmembrane region" description="Helical" evidence="9">
    <location>
        <begin position="197"/>
        <end position="221"/>
    </location>
</feature>
<dbReference type="GO" id="GO:0016020">
    <property type="term" value="C:membrane"/>
    <property type="evidence" value="ECO:0007669"/>
    <property type="project" value="UniProtKB-SubCell"/>
</dbReference>
<organism evidence="11 12">
    <name type="scientific">Dreissena polymorpha</name>
    <name type="common">Zebra mussel</name>
    <name type="synonym">Mytilus polymorpha</name>
    <dbReference type="NCBI Taxonomy" id="45954"/>
    <lineage>
        <taxon>Eukaryota</taxon>
        <taxon>Metazoa</taxon>
        <taxon>Spiralia</taxon>
        <taxon>Lophotrochozoa</taxon>
        <taxon>Mollusca</taxon>
        <taxon>Bivalvia</taxon>
        <taxon>Autobranchia</taxon>
        <taxon>Heteroconchia</taxon>
        <taxon>Euheterodonta</taxon>
        <taxon>Imparidentia</taxon>
        <taxon>Neoheterodontei</taxon>
        <taxon>Myida</taxon>
        <taxon>Dreissenoidea</taxon>
        <taxon>Dreissenidae</taxon>
        <taxon>Dreissena</taxon>
    </lineage>
</organism>
<evidence type="ECO:0000259" key="10">
    <source>
        <dbReference type="PROSITE" id="PS50262"/>
    </source>
</evidence>